<dbReference type="Gene3D" id="3.40.50.10540">
    <property type="entry name" value="Crotonobetainyl-coa:carnitine coa-transferase, domain 1"/>
    <property type="match status" value="1"/>
</dbReference>
<reference evidence="2" key="2">
    <citation type="submission" date="2021-02" db="EMBL/GenBank/DDBJ databases">
        <title>Aspergillus puulaauensis MK2 genome sequence.</title>
        <authorList>
            <person name="Futagami T."/>
            <person name="Mori K."/>
            <person name="Kadooka C."/>
            <person name="Tanaka T."/>
        </authorList>
    </citation>
    <scope>NUCLEOTIDE SEQUENCE</scope>
    <source>
        <strain evidence="2">MK2</strain>
    </source>
</reference>
<evidence type="ECO:0000256" key="1">
    <source>
        <dbReference type="ARBA" id="ARBA00008383"/>
    </source>
</evidence>
<reference evidence="2" key="1">
    <citation type="submission" date="2021-01" db="EMBL/GenBank/DDBJ databases">
        <authorList>
            <consortium name="Aspergillus puulaauensis MK2 genome sequencing consortium"/>
            <person name="Kazuki M."/>
            <person name="Futagami T."/>
        </authorList>
    </citation>
    <scope>NUCLEOTIDE SEQUENCE</scope>
    <source>
        <strain evidence="2">MK2</strain>
    </source>
</reference>
<dbReference type="InterPro" id="IPR052985">
    <property type="entry name" value="CoA-trans_III_biosynth/detox"/>
</dbReference>
<accession>A0A7R7XMN1</accession>
<dbReference type="GeneID" id="64974336"/>
<dbReference type="PANTHER" id="PTHR48229:SF1">
    <property type="entry name" value="ALPHA METHYLACYL-COA RACEMASE-RELATED"/>
    <property type="match status" value="1"/>
</dbReference>
<evidence type="ECO:0000313" key="3">
    <source>
        <dbReference type="Proteomes" id="UP000654913"/>
    </source>
</evidence>
<dbReference type="OrthoDB" id="2308815at2759"/>
<dbReference type="GO" id="GO:0003824">
    <property type="term" value="F:catalytic activity"/>
    <property type="evidence" value="ECO:0007669"/>
    <property type="project" value="InterPro"/>
</dbReference>
<name>A0A7R7XMN1_9EURO</name>
<dbReference type="InterPro" id="IPR003673">
    <property type="entry name" value="CoA-Trfase_fam_III"/>
</dbReference>
<dbReference type="Proteomes" id="UP000654913">
    <property type="component" value="Chromosome 4"/>
</dbReference>
<dbReference type="EMBL" id="AP024446">
    <property type="protein sequence ID" value="BCS24331.1"/>
    <property type="molecule type" value="Genomic_DNA"/>
</dbReference>
<dbReference type="SUPFAM" id="SSF89796">
    <property type="entry name" value="CoA-transferase family III (CaiB/BaiF)"/>
    <property type="match status" value="2"/>
</dbReference>
<sequence length="586" mass="64317">MTITIPTHETTPGDAVYGPGTFIDKTVLPVQDDARRVFELLASRTPGFTKDRAAWDTVNFSGKPTPMIPGPIKSAVVASALHGMAGLIANELLELRDGKDKDNRTVNIDTDHAGLWLGSVFTTYIDGVDTCGLARNGKLRSMFPPEQDFEQGFGKGISGRTTAIYQTKDPKVWYQLHGSLDAEKTLKSMGIDSGVEFKKPQQYYDYIQEHVRQWSPDELEMHNVRHGLCGSICYTPQGWRETEMGRILARHPLVNVTEETYAKDTPAVPMSAFAPKGQDKRPLAGIKVLEMVRIIAGPQVGVTLASYGADVIRVNCSRLADLNVLQLVLNAGKRTIDLDITKSEDMAHLHSLLADVDIFVQGFRSGTLDRRGLGLHNLLELAGKRNKGIIYVSENCYGPDGPFVERPGWQQIGDAASGSSYIMGRSQGLEEGTSVLPPLPVSDMITGLVGAVGAMLAVRERAVKGGSYHVKSSLVAADTISLEEEVGLYPPEVVEETTQRFGFPPITPDQFVSEVLIGVIDGWKKGLPGYLDEDSELMATFEQGTWGRQTLLKPVAQLSEDEATPRWITPPVPHCHYPRETTWLYQ</sequence>
<proteinExistence type="inferred from homology"/>
<dbReference type="AlphaFoldDB" id="A0A7R7XMN1"/>
<evidence type="ECO:0008006" key="4">
    <source>
        <dbReference type="Google" id="ProtNLM"/>
    </source>
</evidence>
<dbReference type="KEGG" id="apuu:APUU_40775S"/>
<protein>
    <recommendedName>
        <fullName evidence="4">CoA-transferase family III domain-containing protein</fullName>
    </recommendedName>
</protein>
<evidence type="ECO:0000313" key="2">
    <source>
        <dbReference type="EMBL" id="BCS24331.1"/>
    </source>
</evidence>
<gene>
    <name evidence="2" type="ORF">APUU_40775S</name>
</gene>
<organism evidence="2 3">
    <name type="scientific">Aspergillus puulaauensis</name>
    <dbReference type="NCBI Taxonomy" id="1220207"/>
    <lineage>
        <taxon>Eukaryota</taxon>
        <taxon>Fungi</taxon>
        <taxon>Dikarya</taxon>
        <taxon>Ascomycota</taxon>
        <taxon>Pezizomycotina</taxon>
        <taxon>Eurotiomycetes</taxon>
        <taxon>Eurotiomycetidae</taxon>
        <taxon>Eurotiales</taxon>
        <taxon>Aspergillaceae</taxon>
        <taxon>Aspergillus</taxon>
    </lineage>
</organism>
<keyword evidence="3" id="KW-1185">Reference proteome</keyword>
<dbReference type="RefSeq" id="XP_041556525.1">
    <property type="nucleotide sequence ID" value="XM_041703884.1"/>
</dbReference>
<dbReference type="Pfam" id="PF02515">
    <property type="entry name" value="CoA_transf_3"/>
    <property type="match status" value="1"/>
</dbReference>
<dbReference type="InterPro" id="IPR023606">
    <property type="entry name" value="CoA-Trfase_III_dom_1_sf"/>
</dbReference>
<comment type="similarity">
    <text evidence="1">Belongs to the CoA-transferase III family.</text>
</comment>
<dbReference type="PANTHER" id="PTHR48229">
    <property type="entry name" value="CAIB/BAIF FAMILY ENZYME (AFU_ORTHOLOGUE AFUA_1G05360)-RELATED"/>
    <property type="match status" value="1"/>
</dbReference>